<dbReference type="InterPro" id="IPR000639">
    <property type="entry name" value="Epox_hydrolase-like"/>
</dbReference>
<evidence type="ECO:0000313" key="4">
    <source>
        <dbReference type="Proteomes" id="UP000190675"/>
    </source>
</evidence>
<reference evidence="3 4" key="1">
    <citation type="submission" date="2016-11" db="EMBL/GenBank/DDBJ databases">
        <authorList>
            <person name="Jaros S."/>
            <person name="Januszkiewicz K."/>
            <person name="Wedrychowicz H."/>
        </authorList>
    </citation>
    <scope>NUCLEOTIDE SEQUENCE [LARGE SCALE GENOMIC DNA]</scope>
    <source>
        <strain evidence="3 4">GAS242</strain>
    </source>
</reference>
<dbReference type="SUPFAM" id="SSF53474">
    <property type="entry name" value="alpha/beta-Hydrolases"/>
    <property type="match status" value="1"/>
</dbReference>
<protein>
    <submittedName>
        <fullName evidence="3">Pimeloyl-ACP methyl ester carboxylesterase</fullName>
    </submittedName>
</protein>
<dbReference type="EMBL" id="LT670818">
    <property type="protein sequence ID" value="SHG91113.1"/>
    <property type="molecule type" value="Genomic_DNA"/>
</dbReference>
<organism evidence="3 4">
    <name type="scientific">Bradyrhizobium erythrophlei</name>
    <dbReference type="NCBI Taxonomy" id="1437360"/>
    <lineage>
        <taxon>Bacteria</taxon>
        <taxon>Pseudomonadati</taxon>
        <taxon>Pseudomonadota</taxon>
        <taxon>Alphaproteobacteria</taxon>
        <taxon>Hyphomicrobiales</taxon>
        <taxon>Nitrobacteraceae</taxon>
        <taxon>Bradyrhizobium</taxon>
    </lineage>
</organism>
<dbReference type="Pfam" id="PF00561">
    <property type="entry name" value="Abhydrolase_1"/>
    <property type="match status" value="1"/>
</dbReference>
<evidence type="ECO:0000256" key="1">
    <source>
        <dbReference type="ARBA" id="ARBA00022801"/>
    </source>
</evidence>
<feature type="domain" description="AB hydrolase-1" evidence="2">
    <location>
        <begin position="36"/>
        <end position="134"/>
    </location>
</feature>
<accession>A0A1M5NQ79</accession>
<sequence>MTRTRDRSRPDGDWNHLFAEVDTLKMHYVREGHGQPLILLHGWPEFWWGWHRNIPALAMRFDVITPDLRGFGDTRDTSARPAGPATHARDIMAFADALGLDRFGLVAHDVGAYVAQHIARLAPERLTGLFFFNAPYPGIGRRWVDPDHVKEIWYQSFNQQLWAPELVGHSREVCRLYFDSLLKHWSHAPGAFDGQIEYFVDNFMKPGNLDGGFAWYRATHADRMALVRHGAPVLPKIEVPSRFYWGRYDPVILCAWMDRLPEYFAEPEVEIAEGAGHFVHFETPEPANKRVIEFFTGLG</sequence>
<dbReference type="Gene3D" id="3.40.50.1820">
    <property type="entry name" value="alpha/beta hydrolase"/>
    <property type="match status" value="1"/>
</dbReference>
<dbReference type="AlphaFoldDB" id="A0A1M5NQ79"/>
<dbReference type="GO" id="GO:0016787">
    <property type="term" value="F:hydrolase activity"/>
    <property type="evidence" value="ECO:0007669"/>
    <property type="project" value="UniProtKB-KW"/>
</dbReference>
<dbReference type="Proteomes" id="UP000190675">
    <property type="component" value="Chromosome I"/>
</dbReference>
<keyword evidence="1" id="KW-0378">Hydrolase</keyword>
<dbReference type="OrthoDB" id="9812774at2"/>
<evidence type="ECO:0000259" key="2">
    <source>
        <dbReference type="Pfam" id="PF00561"/>
    </source>
</evidence>
<evidence type="ECO:0000313" key="3">
    <source>
        <dbReference type="EMBL" id="SHG91113.1"/>
    </source>
</evidence>
<name>A0A1M5NQ79_9BRAD</name>
<dbReference type="InterPro" id="IPR029058">
    <property type="entry name" value="AB_hydrolase_fold"/>
</dbReference>
<dbReference type="PANTHER" id="PTHR43329">
    <property type="entry name" value="EPOXIDE HYDROLASE"/>
    <property type="match status" value="1"/>
</dbReference>
<dbReference type="InterPro" id="IPR000073">
    <property type="entry name" value="AB_hydrolase_1"/>
</dbReference>
<proteinExistence type="predicted"/>
<dbReference type="PRINTS" id="PR00412">
    <property type="entry name" value="EPOXHYDRLASE"/>
</dbReference>
<gene>
    <name evidence="3" type="ORF">SAMN05444169_4762</name>
</gene>